<reference evidence="4" key="1">
    <citation type="journal article" date="2002" name="Science">
        <title>The draft genome of Ciona intestinalis: insights into chordate and vertebrate origins.</title>
        <authorList>
            <person name="Dehal P."/>
            <person name="Satou Y."/>
            <person name="Campbell R.K."/>
            <person name="Chapman J."/>
            <person name="Degnan B."/>
            <person name="De Tomaso A."/>
            <person name="Davidson B."/>
            <person name="Di Gregorio A."/>
            <person name="Gelpke M."/>
            <person name="Goodstein D.M."/>
            <person name="Harafuji N."/>
            <person name="Hastings K.E."/>
            <person name="Ho I."/>
            <person name="Hotta K."/>
            <person name="Huang W."/>
            <person name="Kawashima T."/>
            <person name="Lemaire P."/>
            <person name="Martinez D."/>
            <person name="Meinertzhagen I.A."/>
            <person name="Necula S."/>
            <person name="Nonaka M."/>
            <person name="Putnam N."/>
            <person name="Rash S."/>
            <person name="Saiga H."/>
            <person name="Satake M."/>
            <person name="Terry A."/>
            <person name="Yamada L."/>
            <person name="Wang H.G."/>
            <person name="Awazu S."/>
            <person name="Azumi K."/>
            <person name="Boore J."/>
            <person name="Branno M."/>
            <person name="Chin-Bow S."/>
            <person name="DeSantis R."/>
            <person name="Doyle S."/>
            <person name="Francino P."/>
            <person name="Keys D.N."/>
            <person name="Haga S."/>
            <person name="Hayashi H."/>
            <person name="Hino K."/>
            <person name="Imai K.S."/>
            <person name="Inaba K."/>
            <person name="Kano S."/>
            <person name="Kobayashi K."/>
            <person name="Kobayashi M."/>
            <person name="Lee B.I."/>
            <person name="Makabe K.W."/>
            <person name="Manohar C."/>
            <person name="Matassi G."/>
            <person name="Medina M."/>
            <person name="Mochizuki Y."/>
            <person name="Mount S."/>
            <person name="Morishita T."/>
            <person name="Miura S."/>
            <person name="Nakayama A."/>
            <person name="Nishizaka S."/>
            <person name="Nomoto H."/>
            <person name="Ohta F."/>
            <person name="Oishi K."/>
            <person name="Rigoutsos I."/>
            <person name="Sano M."/>
            <person name="Sasaki A."/>
            <person name="Sasakura Y."/>
            <person name="Shoguchi E."/>
            <person name="Shin-i T."/>
            <person name="Spagnuolo A."/>
            <person name="Stainier D."/>
            <person name="Suzuki M.M."/>
            <person name="Tassy O."/>
            <person name="Takatori N."/>
            <person name="Tokuoka M."/>
            <person name="Yagi K."/>
            <person name="Yoshizaki F."/>
            <person name="Wada S."/>
            <person name="Zhang C."/>
            <person name="Hyatt P.D."/>
            <person name="Larimer F."/>
            <person name="Detter C."/>
            <person name="Doggett N."/>
            <person name="Glavina T."/>
            <person name="Hawkins T."/>
            <person name="Richardson P."/>
            <person name="Lucas S."/>
            <person name="Kohara Y."/>
            <person name="Levine M."/>
            <person name="Satoh N."/>
            <person name="Rokhsar D.S."/>
        </authorList>
    </citation>
    <scope>NUCLEOTIDE SEQUENCE [LARGE SCALE GENOMIC DNA]</scope>
</reference>
<dbReference type="PANTHER" id="PTHR16057">
    <property type="entry name" value="WINS1, 2 PROTEIN"/>
    <property type="match status" value="1"/>
</dbReference>
<name>F6UBD0_CIOIN</name>
<dbReference type="InterPro" id="IPR024875">
    <property type="entry name" value="Protein_Lines"/>
</dbReference>
<dbReference type="InterPro" id="IPR029415">
    <property type="entry name" value="Lines_C"/>
</dbReference>
<dbReference type="Ensembl" id="ENSCINT00000025227.2">
    <property type="protein sequence ID" value="ENSCINP00000024981.2"/>
    <property type="gene ID" value="ENSCING00000013653.2"/>
</dbReference>
<keyword evidence="4" id="KW-1185">Reference proteome</keyword>
<evidence type="ECO:0000259" key="2">
    <source>
        <dbReference type="Pfam" id="PF14695"/>
    </source>
</evidence>
<dbReference type="Pfam" id="PF14695">
    <property type="entry name" value="LINES_C"/>
    <property type="match status" value="1"/>
</dbReference>
<feature type="domain" description="Protein Lines N-terminal" evidence="1">
    <location>
        <begin position="54"/>
        <end position="141"/>
    </location>
</feature>
<evidence type="ECO:0008006" key="5">
    <source>
        <dbReference type="Google" id="ProtNLM"/>
    </source>
</evidence>
<protein>
    <recommendedName>
        <fullName evidence="5">Protein Lines N-terminal domain-containing protein</fullName>
    </recommendedName>
</protein>
<dbReference type="InterPro" id="IPR032794">
    <property type="entry name" value="LINES_N"/>
</dbReference>
<proteinExistence type="predicted"/>
<dbReference type="HOGENOM" id="CLU_1420988_0_0_1"/>
<sequence length="191" mass="22278">MTASECIDLINSCLRASAIICCACPSDINTCISQDRHILSLLFPFPKMSTILSKMLDLFMEQDDGLMEFLLLHLQTFIKCVQFKIYLFDPHEAFISLQIKLSFDFSVLLDWLMSNETDFLLYFVKYLKYLQTSPERFCDSCKIMGHVKHQVLNELANLKLRIAKLHMKELFPYNPQPLIKNLENVIKLTRL</sequence>
<accession>F6UBD0</accession>
<dbReference type="InParanoid" id="F6UBD0"/>
<dbReference type="GeneTree" id="ENSGT00390000001790"/>
<evidence type="ECO:0000259" key="1">
    <source>
        <dbReference type="Pfam" id="PF14694"/>
    </source>
</evidence>
<reference evidence="3" key="2">
    <citation type="journal article" date="2008" name="Genome Biol.">
        <title>Improved genome assembly and evidence-based global gene model set for the chordate Ciona intestinalis: new insight into intron and operon populations.</title>
        <authorList>
            <person name="Satou Y."/>
            <person name="Mineta K."/>
            <person name="Ogasawara M."/>
            <person name="Sasakura Y."/>
            <person name="Shoguchi E."/>
            <person name="Ueno K."/>
            <person name="Yamada L."/>
            <person name="Matsumoto J."/>
            <person name="Wasserscheid J."/>
            <person name="Dewar K."/>
            <person name="Wiley G.B."/>
            <person name="Macmil S.L."/>
            <person name="Roe B.A."/>
            <person name="Zeller R.W."/>
            <person name="Hastings K.E."/>
            <person name="Lemaire P."/>
            <person name="Lindquist E."/>
            <person name="Endo T."/>
            <person name="Hotta K."/>
            <person name="Inaba K."/>
        </authorList>
    </citation>
    <scope>NUCLEOTIDE SEQUENCE [LARGE SCALE GENOMIC DNA]</scope>
    <source>
        <strain evidence="3">wild type</strain>
    </source>
</reference>
<dbReference type="PANTHER" id="PTHR16057:SF1">
    <property type="entry name" value="PROTEIN LINES HOMOLOG 1"/>
    <property type="match status" value="1"/>
</dbReference>
<organism evidence="3 4">
    <name type="scientific">Ciona intestinalis</name>
    <name type="common">Transparent sea squirt</name>
    <name type="synonym">Ascidia intestinalis</name>
    <dbReference type="NCBI Taxonomy" id="7719"/>
    <lineage>
        <taxon>Eukaryota</taxon>
        <taxon>Metazoa</taxon>
        <taxon>Chordata</taxon>
        <taxon>Tunicata</taxon>
        <taxon>Ascidiacea</taxon>
        <taxon>Phlebobranchia</taxon>
        <taxon>Cionidae</taxon>
        <taxon>Ciona</taxon>
    </lineage>
</organism>
<feature type="domain" description="Protein Lines C-terminal" evidence="2">
    <location>
        <begin position="155"/>
        <end position="185"/>
    </location>
</feature>
<dbReference type="AlphaFoldDB" id="F6UBD0"/>
<dbReference type="EMBL" id="EAAA01001877">
    <property type="status" value="NOT_ANNOTATED_CDS"/>
    <property type="molecule type" value="Genomic_DNA"/>
</dbReference>
<reference evidence="3" key="4">
    <citation type="submission" date="2025-09" db="UniProtKB">
        <authorList>
            <consortium name="Ensembl"/>
        </authorList>
    </citation>
    <scope>IDENTIFICATION</scope>
</reference>
<evidence type="ECO:0000313" key="3">
    <source>
        <dbReference type="Ensembl" id="ENSCINP00000024981.2"/>
    </source>
</evidence>
<dbReference type="OMA" id="PHEAFIS"/>
<dbReference type="Proteomes" id="UP000008144">
    <property type="component" value="Chromosome 4"/>
</dbReference>
<dbReference type="Pfam" id="PF14694">
    <property type="entry name" value="LINES_N"/>
    <property type="match status" value="1"/>
</dbReference>
<reference evidence="3" key="3">
    <citation type="submission" date="2025-08" db="UniProtKB">
        <authorList>
            <consortium name="Ensembl"/>
        </authorList>
    </citation>
    <scope>IDENTIFICATION</scope>
</reference>
<evidence type="ECO:0000313" key="4">
    <source>
        <dbReference type="Proteomes" id="UP000008144"/>
    </source>
</evidence>